<dbReference type="SUPFAM" id="SSF52540">
    <property type="entry name" value="P-loop containing nucleoside triphosphate hydrolases"/>
    <property type="match status" value="1"/>
</dbReference>
<evidence type="ECO:0000256" key="3">
    <source>
        <dbReference type="ARBA" id="ARBA00022840"/>
    </source>
</evidence>
<dbReference type="InterPro" id="IPR027417">
    <property type="entry name" value="P-loop_NTPase"/>
</dbReference>
<dbReference type="CDD" id="cd03219">
    <property type="entry name" value="ABC_Mj1267_LivG_branched"/>
    <property type="match status" value="1"/>
</dbReference>
<dbReference type="STRING" id="1416806.CAL12_06870"/>
<feature type="domain" description="ABC transporter" evidence="4">
    <location>
        <begin position="11"/>
        <end position="259"/>
    </location>
</feature>
<sequence length="268" mass="28520">MTALAPNEASLATAGISLSYGDFQVLDDVTLSMSLDGLHGMIGPNGAGKSTFFAVLSGFLPPSAGTVSFGGAVLRGAGPAARARLGLGRTFQIPREFTHLTVRQNLMVGPRDQPGESLLPLFFAPGRVRRAEAEIADRAQHILDFLKLNAVADKPAGGLSGGQKKLLELGRALMSEPRFILLDEPYAGVNPVLIEEISQRIREINAERGIGFLIIEHNLMALNRLVSDLYVLDGGRLLAHGHPEQVLADPRVRAAYMGALAPVTTEAP</sequence>
<evidence type="ECO:0000256" key="2">
    <source>
        <dbReference type="ARBA" id="ARBA00022741"/>
    </source>
</evidence>
<dbReference type="InterPro" id="IPR051120">
    <property type="entry name" value="ABC_AA/LPS_Transport"/>
</dbReference>
<dbReference type="AlphaFoldDB" id="A0A1W6YJ50"/>
<dbReference type="PROSITE" id="PS50893">
    <property type="entry name" value="ABC_TRANSPORTER_2"/>
    <property type="match status" value="1"/>
</dbReference>
<keyword evidence="6" id="KW-1185">Reference proteome</keyword>
<dbReference type="Pfam" id="PF12399">
    <property type="entry name" value="BCA_ABC_TP_C"/>
    <property type="match status" value="1"/>
</dbReference>
<evidence type="ECO:0000313" key="5">
    <source>
        <dbReference type="EMBL" id="ARP80583.1"/>
    </source>
</evidence>
<dbReference type="PANTHER" id="PTHR45772:SF9">
    <property type="entry name" value="CONSERVED COMPONENT OF ABC TRANSPORTER FOR NATURAL AMINO ACIDS"/>
    <property type="match status" value="1"/>
</dbReference>
<dbReference type="InterPro" id="IPR017871">
    <property type="entry name" value="ABC_transporter-like_CS"/>
</dbReference>
<dbReference type="Proteomes" id="UP000194151">
    <property type="component" value="Chromosome"/>
</dbReference>
<accession>A0A1W6YJ50</accession>
<dbReference type="InterPro" id="IPR032823">
    <property type="entry name" value="BCA_ABC_TP_C"/>
</dbReference>
<evidence type="ECO:0000259" key="4">
    <source>
        <dbReference type="PROSITE" id="PS50893"/>
    </source>
</evidence>
<dbReference type="OrthoDB" id="9781337at2"/>
<keyword evidence="1" id="KW-0813">Transport</keyword>
<dbReference type="GO" id="GO:0016887">
    <property type="term" value="F:ATP hydrolysis activity"/>
    <property type="evidence" value="ECO:0007669"/>
    <property type="project" value="InterPro"/>
</dbReference>
<evidence type="ECO:0000256" key="1">
    <source>
        <dbReference type="ARBA" id="ARBA00022448"/>
    </source>
</evidence>
<dbReference type="Pfam" id="PF00005">
    <property type="entry name" value="ABC_tran"/>
    <property type="match status" value="1"/>
</dbReference>
<dbReference type="EMBL" id="CP021108">
    <property type="protein sequence ID" value="ARP80583.1"/>
    <property type="molecule type" value="Genomic_DNA"/>
</dbReference>
<dbReference type="PROSITE" id="PS00211">
    <property type="entry name" value="ABC_TRANSPORTER_1"/>
    <property type="match status" value="1"/>
</dbReference>
<organism evidence="5 6">
    <name type="scientific">Bordetella genomosp. 8</name>
    <dbReference type="NCBI Taxonomy" id="1416806"/>
    <lineage>
        <taxon>Bacteria</taxon>
        <taxon>Pseudomonadati</taxon>
        <taxon>Pseudomonadota</taxon>
        <taxon>Betaproteobacteria</taxon>
        <taxon>Burkholderiales</taxon>
        <taxon>Alcaligenaceae</taxon>
        <taxon>Bordetella</taxon>
    </lineage>
</organism>
<evidence type="ECO:0000313" key="6">
    <source>
        <dbReference type="Proteomes" id="UP000194151"/>
    </source>
</evidence>
<dbReference type="GO" id="GO:0005886">
    <property type="term" value="C:plasma membrane"/>
    <property type="evidence" value="ECO:0007669"/>
    <property type="project" value="TreeGrafter"/>
</dbReference>
<keyword evidence="3 5" id="KW-0067">ATP-binding</keyword>
<dbReference type="GO" id="GO:0005524">
    <property type="term" value="F:ATP binding"/>
    <property type="evidence" value="ECO:0007669"/>
    <property type="project" value="UniProtKB-KW"/>
</dbReference>
<dbReference type="PANTHER" id="PTHR45772">
    <property type="entry name" value="CONSERVED COMPONENT OF ABC TRANSPORTER FOR NATURAL AMINO ACIDS-RELATED"/>
    <property type="match status" value="1"/>
</dbReference>
<dbReference type="KEGG" id="bgv:CAL12_06870"/>
<proteinExistence type="predicted"/>
<dbReference type="InterPro" id="IPR003439">
    <property type="entry name" value="ABC_transporter-like_ATP-bd"/>
</dbReference>
<protein>
    <submittedName>
        <fullName evidence="5">ABC transporter ATP-binding protein</fullName>
    </submittedName>
</protein>
<reference evidence="5 6" key="1">
    <citation type="submission" date="2017-05" db="EMBL/GenBank/DDBJ databases">
        <title>Complete and WGS of Bordetella genogroups.</title>
        <authorList>
            <person name="Spilker T."/>
            <person name="LiPuma J."/>
        </authorList>
    </citation>
    <scope>NUCLEOTIDE SEQUENCE [LARGE SCALE GENOMIC DNA]</scope>
    <source>
        <strain evidence="5 6">AU19157</strain>
    </source>
</reference>
<dbReference type="RefSeq" id="WP_086063806.1">
    <property type="nucleotide sequence ID" value="NZ_CP021108.1"/>
</dbReference>
<dbReference type="Gene3D" id="3.40.50.300">
    <property type="entry name" value="P-loop containing nucleotide triphosphate hydrolases"/>
    <property type="match status" value="1"/>
</dbReference>
<name>A0A1W6YJ50_9BORD</name>
<keyword evidence="2" id="KW-0547">Nucleotide-binding</keyword>
<gene>
    <name evidence="5" type="ORF">CAL12_06870</name>
</gene>